<organism evidence="4 5">
    <name type="scientific">Filobasidium floriforme</name>
    <dbReference type="NCBI Taxonomy" id="5210"/>
    <lineage>
        <taxon>Eukaryota</taxon>
        <taxon>Fungi</taxon>
        <taxon>Dikarya</taxon>
        <taxon>Basidiomycota</taxon>
        <taxon>Agaricomycotina</taxon>
        <taxon>Tremellomycetes</taxon>
        <taxon>Filobasidiales</taxon>
        <taxon>Filobasidiaceae</taxon>
        <taxon>Filobasidium</taxon>
    </lineage>
</organism>
<feature type="compositionally biased region" description="Polar residues" evidence="3">
    <location>
        <begin position="534"/>
        <end position="555"/>
    </location>
</feature>
<keyword evidence="2" id="KW-0175">Coiled coil</keyword>
<dbReference type="Gene3D" id="3.30.420.40">
    <property type="match status" value="4"/>
</dbReference>
<protein>
    <recommendedName>
        <fullName evidence="6">Actin-like ATPase domain-containing protein</fullName>
    </recommendedName>
</protein>
<comment type="similarity">
    <text evidence="1">Belongs to the actin family.</text>
</comment>
<dbReference type="Proteomes" id="UP000812966">
    <property type="component" value="Unassembled WGS sequence"/>
</dbReference>
<feature type="region of interest" description="Disordered" evidence="3">
    <location>
        <begin position="454"/>
        <end position="508"/>
    </location>
</feature>
<evidence type="ECO:0008006" key="6">
    <source>
        <dbReference type="Google" id="ProtNLM"/>
    </source>
</evidence>
<evidence type="ECO:0000256" key="2">
    <source>
        <dbReference type="SAM" id="Coils"/>
    </source>
</evidence>
<feature type="region of interest" description="Disordered" evidence="3">
    <location>
        <begin position="1"/>
        <end position="35"/>
    </location>
</feature>
<dbReference type="Pfam" id="PF00022">
    <property type="entry name" value="Actin"/>
    <property type="match status" value="2"/>
</dbReference>
<dbReference type="PANTHER" id="PTHR11937">
    <property type="entry name" value="ACTIN"/>
    <property type="match status" value="1"/>
</dbReference>
<name>A0A8K0JJF0_9TREE</name>
<feature type="region of interest" description="Disordered" evidence="3">
    <location>
        <begin position="201"/>
        <end position="233"/>
    </location>
</feature>
<feature type="compositionally biased region" description="Basic and acidic residues" evidence="3">
    <location>
        <begin position="475"/>
        <end position="506"/>
    </location>
</feature>
<proteinExistence type="inferred from homology"/>
<feature type="region of interest" description="Disordered" evidence="3">
    <location>
        <begin position="528"/>
        <end position="579"/>
    </location>
</feature>
<dbReference type="FunFam" id="3.30.420.40:FF:000058">
    <property type="entry name" value="Putative actin-related protein 5"/>
    <property type="match status" value="1"/>
</dbReference>
<dbReference type="Gene3D" id="3.90.640.10">
    <property type="entry name" value="Actin, Chain A, domain 4"/>
    <property type="match status" value="2"/>
</dbReference>
<feature type="coiled-coil region" evidence="2">
    <location>
        <begin position="343"/>
        <end position="381"/>
    </location>
</feature>
<accession>A0A8K0JJF0</accession>
<evidence type="ECO:0000256" key="1">
    <source>
        <dbReference type="RuleBase" id="RU000487"/>
    </source>
</evidence>
<sequence>MTASSSSTPRPPDLFVKDTTTTTATYEPPKRDPSGFSMVSADDALVIDNGSCTFRAGFSSHSQPYIIEPNQTSKYRHSKTTANPTSNIQLHFGTACDHSASSRAATKGVWDGDLLVGVDGLEVALDYSLNALRRFSPGPKGLEGGSFVPHPVIMTERLGTPLHSRSLTSELLFEGYGVPSVCYGVDGLWGWYGRMGEGASSAGSSSAPVFAGGTNSKRRKSTQGNSDVKMGETAPTSDGLVINMGHYSTTLIPVLSGRGLVERAKRIPWGGAQATELMLKLAQLKYPNFPTRVTPSQATFMYQETAYFSLDYGTEVESLADPEKMARMSKIVQFEHASTPEAVQKTEEQLAAAQERKNVMIDRLREQTAKKKAENAAQRERSLAIFRDLKERKETLSAADYEAALAAEGLESHADLEKAIKAIESAIKRSNKGNGEAEDEEDDIQTFPMVDVPDDQLDEEGKKEKRKQKLLKSNYDARMRMKAEKKAEKARVAEEKRKDEESRAADPEAWAARLREDHAATIIRMKERKKKRQALTNRKTATAQARMKTISNLANDQPPAKRRKKGNEEDDFGADDDDWAVYREIDGGEDSEAEADDQDHVRELEAALLQHDPLFDQEMTLAAQNQRQTALINAFIRSDQKFDPDDMGQAHQVHLNVERIRVPETWFHPSMAGVDSAGMAEVAGWMLNGFSPEERRRMMQGIYVTGGSSVLPNLTRRLERELTTLLPFQEPLKIVTDWPGTTGISAWKGMAQWSRTTEAKAAAVTRAEWQEMGGGYLKEHRWGNWADEPPA</sequence>
<feature type="compositionally biased region" description="Acidic residues" evidence="3">
    <location>
        <begin position="568"/>
        <end position="579"/>
    </location>
</feature>
<comment type="caution">
    <text evidence="4">The sequence shown here is derived from an EMBL/GenBank/DDBJ whole genome shotgun (WGS) entry which is preliminary data.</text>
</comment>
<evidence type="ECO:0000313" key="4">
    <source>
        <dbReference type="EMBL" id="KAG7531289.1"/>
    </source>
</evidence>
<dbReference type="AlphaFoldDB" id="A0A8K0JJF0"/>
<reference evidence="4" key="1">
    <citation type="submission" date="2020-04" db="EMBL/GenBank/DDBJ databases">
        <title>Analysis of mating type loci in Filobasidium floriforme.</title>
        <authorList>
            <person name="Nowrousian M."/>
        </authorList>
    </citation>
    <scope>NUCLEOTIDE SEQUENCE</scope>
    <source>
        <strain evidence="4">CBS 6242</strain>
    </source>
</reference>
<gene>
    <name evidence="4" type="ORF">FFLO_04467</name>
</gene>
<dbReference type="InterPro" id="IPR004000">
    <property type="entry name" value="Actin"/>
</dbReference>
<dbReference type="SMART" id="SM00268">
    <property type="entry name" value="ACTIN"/>
    <property type="match status" value="1"/>
</dbReference>
<keyword evidence="5" id="KW-1185">Reference proteome</keyword>
<feature type="compositionally biased region" description="Low complexity" evidence="3">
    <location>
        <begin position="201"/>
        <end position="213"/>
    </location>
</feature>
<dbReference type="InterPro" id="IPR043129">
    <property type="entry name" value="ATPase_NBD"/>
</dbReference>
<evidence type="ECO:0000256" key="3">
    <source>
        <dbReference type="SAM" id="MobiDB-lite"/>
    </source>
</evidence>
<dbReference type="EMBL" id="JABELV010000095">
    <property type="protein sequence ID" value="KAG7531289.1"/>
    <property type="molecule type" value="Genomic_DNA"/>
</dbReference>
<dbReference type="SUPFAM" id="SSF53067">
    <property type="entry name" value="Actin-like ATPase domain"/>
    <property type="match status" value="2"/>
</dbReference>
<evidence type="ECO:0000313" key="5">
    <source>
        <dbReference type="Proteomes" id="UP000812966"/>
    </source>
</evidence>